<protein>
    <submittedName>
        <fullName evidence="1">Uncharacterized protein</fullName>
    </submittedName>
</protein>
<sequence length="98" mass="11842">MTLNIIVIWIVNWNNSRNIKLHKTTRSYWILALKARAVCVNYQLSRMQELCCFPTDIIQCKERFIQIEQHKEYKNSIQLQPAYALLLKLPWLKHFPRI</sequence>
<dbReference type="EMBL" id="KL250690">
    <property type="protein sequence ID" value="KGB35485.1"/>
    <property type="molecule type" value="Genomic_DNA"/>
</dbReference>
<reference evidence="1" key="1">
    <citation type="journal article" date="2012" name="Nat. Genet.">
        <title>Whole-genome sequence of Schistosoma haematobium.</title>
        <authorList>
            <person name="Young N.D."/>
            <person name="Jex A.R."/>
            <person name="Li B."/>
            <person name="Liu S."/>
            <person name="Yang L."/>
            <person name="Xiong Z."/>
            <person name="Li Y."/>
            <person name="Cantacessi C."/>
            <person name="Hall R.S."/>
            <person name="Xu X."/>
            <person name="Chen F."/>
            <person name="Wu X."/>
            <person name="Zerlotini A."/>
            <person name="Oliveira G."/>
            <person name="Hofmann A."/>
            <person name="Zhang G."/>
            <person name="Fang X."/>
            <person name="Kang Y."/>
            <person name="Campbell B.E."/>
            <person name="Loukas A."/>
            <person name="Ranganathan S."/>
            <person name="Rollinson D."/>
            <person name="Rinaldi G."/>
            <person name="Brindley P.J."/>
            <person name="Yang H."/>
            <person name="Wang J."/>
            <person name="Wang J."/>
            <person name="Gasser R.B."/>
        </authorList>
    </citation>
    <scope>NUCLEOTIDE SEQUENCE [LARGE SCALE GENOMIC DNA]</scope>
</reference>
<organism evidence="1">
    <name type="scientific">Schistosoma haematobium</name>
    <name type="common">Blood fluke</name>
    <dbReference type="NCBI Taxonomy" id="6185"/>
    <lineage>
        <taxon>Eukaryota</taxon>
        <taxon>Metazoa</taxon>
        <taxon>Spiralia</taxon>
        <taxon>Lophotrochozoa</taxon>
        <taxon>Platyhelminthes</taxon>
        <taxon>Trematoda</taxon>
        <taxon>Digenea</taxon>
        <taxon>Strigeidida</taxon>
        <taxon>Schistosomatoidea</taxon>
        <taxon>Schistosomatidae</taxon>
        <taxon>Schistosoma</taxon>
    </lineage>
</organism>
<gene>
    <name evidence="1" type="ORF">MS3_03733</name>
</gene>
<dbReference type="AlphaFoldDB" id="A0A094ZLB7"/>
<accession>A0A094ZLB7</accession>
<evidence type="ECO:0000313" key="1">
    <source>
        <dbReference type="EMBL" id="KGB35485.1"/>
    </source>
</evidence>
<name>A0A094ZLB7_SCHHA</name>
<proteinExistence type="predicted"/>